<dbReference type="InterPro" id="IPR029058">
    <property type="entry name" value="AB_hydrolase_fold"/>
</dbReference>
<proteinExistence type="predicted"/>
<keyword evidence="2" id="KW-0378">Hydrolase</keyword>
<dbReference type="Gene3D" id="3.40.50.1820">
    <property type="entry name" value="alpha/beta hydrolase"/>
    <property type="match status" value="1"/>
</dbReference>
<accession>A0AAW5T1E3</accession>
<evidence type="ECO:0000259" key="1">
    <source>
        <dbReference type="Pfam" id="PF12697"/>
    </source>
</evidence>
<evidence type="ECO:0000313" key="2">
    <source>
        <dbReference type="EMBL" id="MCV7388033.1"/>
    </source>
</evidence>
<dbReference type="Proteomes" id="UP001141659">
    <property type="component" value="Unassembled WGS sequence"/>
</dbReference>
<reference evidence="2" key="1">
    <citation type="submission" date="2020-07" db="EMBL/GenBank/DDBJ databases">
        <authorList>
            <person name="Pettersson B.M.F."/>
            <person name="Behra P.R.K."/>
            <person name="Ramesh M."/>
            <person name="Das S."/>
            <person name="Dasgupta S."/>
            <person name="Kirsebom L.A."/>
        </authorList>
    </citation>
    <scope>NUCLEOTIDE SEQUENCE</scope>
    <source>
        <strain evidence="2">DSM 44242</strain>
    </source>
</reference>
<dbReference type="GO" id="GO:0016787">
    <property type="term" value="F:hydrolase activity"/>
    <property type="evidence" value="ECO:0007669"/>
    <property type="project" value="UniProtKB-KW"/>
</dbReference>
<reference evidence="2" key="2">
    <citation type="journal article" date="2022" name="BMC Genomics">
        <title>Comparative genome analysis of mycobacteria focusing on tRNA and non-coding RNA.</title>
        <authorList>
            <person name="Behra P.R.K."/>
            <person name="Pettersson B.M.F."/>
            <person name="Ramesh M."/>
            <person name="Das S."/>
            <person name="Dasgupta S."/>
            <person name="Kirsebom L.A."/>
        </authorList>
    </citation>
    <scope>NUCLEOTIDE SEQUENCE</scope>
    <source>
        <strain evidence="2">DSM 44242</strain>
    </source>
</reference>
<feature type="domain" description="AB hydrolase-1" evidence="1">
    <location>
        <begin position="36"/>
        <end position="299"/>
    </location>
</feature>
<dbReference type="AlphaFoldDB" id="A0AAW5T1E3"/>
<sequence>MSLTFDVTAGVASGEKLTQAAWAFLPEHPGEAGGVLLCLAGGTYDKRYWHLDIDGHPGYSFGEHLAAAGFVVIAVDHLGIGESTDPAASGPLGLDLLAKGDAEVARQIRERLPSGELHEHIPPITAPLIGVGHSMGACLTTMVQATTHPYGAVVLLGYGVQVTNVYENTVGAGDLEQRIQQTIELSCQITGADPTDSHTFAPRSYLSDLFYAGEVPQVVIDADSAVQSRVPVRAAAEVTTPGIVERYAPLVDVPVFLAFGAAMDVSPNPYAEPTNYTGSPDVTMHLVPKSGHCHNFASHRVRLWDRIGGWLATTVSVPSVQV</sequence>
<comment type="caution">
    <text evidence="2">The sequence shown here is derived from an EMBL/GenBank/DDBJ whole genome shotgun (WGS) entry which is preliminary data.</text>
</comment>
<organism evidence="2 3">
    <name type="scientific">Mycolicibacterium porcinum</name>
    <dbReference type="NCBI Taxonomy" id="39693"/>
    <lineage>
        <taxon>Bacteria</taxon>
        <taxon>Bacillati</taxon>
        <taxon>Actinomycetota</taxon>
        <taxon>Actinomycetes</taxon>
        <taxon>Mycobacteriales</taxon>
        <taxon>Mycobacteriaceae</taxon>
        <taxon>Mycolicibacterium</taxon>
    </lineage>
</organism>
<protein>
    <submittedName>
        <fullName evidence="2">Alpha/beta fold hydrolase</fullName>
    </submittedName>
</protein>
<name>A0AAW5T1E3_9MYCO</name>
<dbReference type="SUPFAM" id="SSF53474">
    <property type="entry name" value="alpha/beta-Hydrolases"/>
    <property type="match status" value="1"/>
</dbReference>
<gene>
    <name evidence="2" type="ORF">H5P34_08240</name>
</gene>
<dbReference type="InterPro" id="IPR000073">
    <property type="entry name" value="AB_hydrolase_1"/>
</dbReference>
<dbReference type="Pfam" id="PF12697">
    <property type="entry name" value="Abhydrolase_6"/>
    <property type="match status" value="1"/>
</dbReference>
<evidence type="ECO:0000313" key="3">
    <source>
        <dbReference type="Proteomes" id="UP001141659"/>
    </source>
</evidence>
<dbReference type="EMBL" id="JACKVC010000010">
    <property type="protein sequence ID" value="MCV7388033.1"/>
    <property type="molecule type" value="Genomic_DNA"/>
</dbReference>